<dbReference type="Gene3D" id="3.40.50.720">
    <property type="entry name" value="NAD(P)-binding Rossmann-like Domain"/>
    <property type="match status" value="1"/>
</dbReference>
<dbReference type="EMBL" id="CP050298">
    <property type="protein sequence ID" value="QND61753.1"/>
    <property type="molecule type" value="Genomic_DNA"/>
</dbReference>
<gene>
    <name evidence="1" type="ORF">HB778_36460</name>
</gene>
<reference evidence="1" key="1">
    <citation type="journal article" date="2020" name="Mol. Plant Microbe Interact.">
        <title>Complete genome sequences of four natural Pseudomonas isolates that catabolize a wide range of aromatic compounds relevant to lignin valorization.</title>
        <authorList>
            <person name="Hatmaker E.A."/>
            <person name="Presle G."/>
            <person name="Cannon O."/>
            <person name="Guss A.M."/>
            <person name="Elkins J.G."/>
        </authorList>
    </citation>
    <scope>NUCLEOTIDE SEQUENCE</scope>
    <source>
        <strain evidence="1">583</strain>
        <plasmid evidence="1">p_3</plasmid>
    </source>
</reference>
<proteinExistence type="predicted"/>
<dbReference type="AlphaFoldDB" id="A0A7G6T4S1"/>
<dbReference type="Proteomes" id="UP000515465">
    <property type="component" value="Plasmid p_3"/>
</dbReference>
<protein>
    <submittedName>
        <fullName evidence="1">NAD(P)-dependent oxidoreductase</fullName>
    </submittedName>
</protein>
<sequence length="321" mass="35963">MRALIGCTGFVGQNLQSTMEFDRLYNSRNIAEIRGEAFELIVCCGAPAEMWLANNWPDADRSNIAGLIGHLRSCSFRDLVLVSTIAVLTNPAAGYDERTARYGSESPYGQNRRFLEEALSAGPGNIHIVRLPALFGRGLKKNFLFDILNPIPSFLKRSAFTALWEHQSKPISTLLDHYFIYDEGLEIYRFRRANADAGDCQRLVDVLQQSRLTAIHFTNSGSVFQYYDLNSLSADIERVLAEGIPVMHLTSEPMEATGIHLALTGRQFDNPLPRIHVEDMRTRHGAAWGVGGSYIYSADQTLKALRKFFAERGRLSEARSL</sequence>
<evidence type="ECO:0000313" key="1">
    <source>
        <dbReference type="EMBL" id="QND61753.1"/>
    </source>
</evidence>
<organism evidence="1 2">
    <name type="scientific">Mesorhizobium huakuii</name>
    <dbReference type="NCBI Taxonomy" id="28104"/>
    <lineage>
        <taxon>Bacteria</taxon>
        <taxon>Pseudomonadati</taxon>
        <taxon>Pseudomonadota</taxon>
        <taxon>Alphaproteobacteria</taxon>
        <taxon>Hyphomicrobiales</taxon>
        <taxon>Phyllobacteriaceae</taxon>
        <taxon>Mesorhizobium</taxon>
    </lineage>
</organism>
<dbReference type="InterPro" id="IPR036291">
    <property type="entry name" value="NAD(P)-bd_dom_sf"/>
</dbReference>
<dbReference type="SUPFAM" id="SSF51735">
    <property type="entry name" value="NAD(P)-binding Rossmann-fold domains"/>
    <property type="match status" value="1"/>
</dbReference>
<geneLocation type="plasmid" evidence="1 2">
    <name>p_3</name>
</geneLocation>
<evidence type="ECO:0000313" key="2">
    <source>
        <dbReference type="Proteomes" id="UP000515465"/>
    </source>
</evidence>
<accession>A0A7G6T4S1</accession>
<keyword evidence="1" id="KW-0614">Plasmid</keyword>
<dbReference type="RefSeq" id="WP_183454944.1">
    <property type="nucleotide sequence ID" value="NZ_CP050298.1"/>
</dbReference>
<name>A0A7G6T4S1_9HYPH</name>